<dbReference type="Proteomes" id="UP000029108">
    <property type="component" value="Unassembled WGS sequence"/>
</dbReference>
<gene>
    <name evidence="3" type="ORF">BBIA_2210</name>
</gene>
<dbReference type="EMBL" id="JGYN01000036">
    <property type="protein sequence ID" value="KFI47282.1"/>
    <property type="molecule type" value="Genomic_DNA"/>
</dbReference>
<proteinExistence type="predicted"/>
<reference evidence="3 4" key="1">
    <citation type="submission" date="2014-03" db="EMBL/GenBank/DDBJ databases">
        <title>Genomics of Bifidobacteria.</title>
        <authorList>
            <person name="Ventura M."/>
            <person name="Milani C."/>
            <person name="Lugli G.A."/>
        </authorList>
    </citation>
    <scope>NUCLEOTIDE SEQUENCE [LARGE SCALE GENOMIC DNA]</scope>
    <source>
        <strain evidence="3 4">DSM 23969</strain>
    </source>
</reference>
<evidence type="ECO:0000256" key="2">
    <source>
        <dbReference type="SAM" id="Phobius"/>
    </source>
</evidence>
<keyword evidence="2" id="KW-0812">Transmembrane</keyword>
<keyword evidence="2" id="KW-1133">Transmembrane helix</keyword>
<accession>A0A086ZL82</accession>
<name>A0A086ZL82_9BIFI</name>
<dbReference type="RefSeq" id="WP_033492045.1">
    <property type="nucleotide sequence ID" value="NZ_JDUU01000001.1"/>
</dbReference>
<evidence type="ECO:0008006" key="5">
    <source>
        <dbReference type="Google" id="ProtNLM"/>
    </source>
</evidence>
<keyword evidence="4" id="KW-1185">Reference proteome</keyword>
<keyword evidence="2" id="KW-0472">Membrane</keyword>
<feature type="transmembrane region" description="Helical" evidence="2">
    <location>
        <begin position="149"/>
        <end position="168"/>
    </location>
</feature>
<dbReference type="eggNOG" id="ENOG5031E4N">
    <property type="taxonomic scope" value="Bacteria"/>
</dbReference>
<evidence type="ECO:0000313" key="4">
    <source>
        <dbReference type="Proteomes" id="UP000029108"/>
    </source>
</evidence>
<comment type="caution">
    <text evidence="3">The sequence shown here is derived from an EMBL/GenBank/DDBJ whole genome shotgun (WGS) entry which is preliminary data.</text>
</comment>
<feature type="region of interest" description="Disordered" evidence="1">
    <location>
        <begin position="1"/>
        <end position="26"/>
    </location>
</feature>
<evidence type="ECO:0000313" key="3">
    <source>
        <dbReference type="EMBL" id="KFI47282.1"/>
    </source>
</evidence>
<organism evidence="3 4">
    <name type="scientific">Bifidobacterium biavatii DSM 23969</name>
    <dbReference type="NCBI Taxonomy" id="1437608"/>
    <lineage>
        <taxon>Bacteria</taxon>
        <taxon>Bacillati</taxon>
        <taxon>Actinomycetota</taxon>
        <taxon>Actinomycetes</taxon>
        <taxon>Bifidobacteriales</taxon>
        <taxon>Bifidobacteriaceae</taxon>
        <taxon>Bifidobacterium</taxon>
    </lineage>
</organism>
<sequence>MTDLNNSNGGDERPNPTPNNGDDLDSAWAAFAEAHADDLKDVEQSRNAKRFERHAQRKEKEALLSVNDLDNGVFTDDIRPLNRRVRGPRDNTSSSWLDTDDVMDRYGDDFTPPNPEIGPIKPAKLVFWILLVAGVAGVIASVFMPALAALLGTVFGACAVIGAAGLIVQHKGHTQTRNGYTDDGARV</sequence>
<feature type="transmembrane region" description="Helical" evidence="2">
    <location>
        <begin position="125"/>
        <end position="143"/>
    </location>
</feature>
<protein>
    <recommendedName>
        <fullName evidence="5">Membrane associated protein</fullName>
    </recommendedName>
</protein>
<dbReference type="AlphaFoldDB" id="A0A086ZL82"/>
<dbReference type="OrthoDB" id="3232424at2"/>
<evidence type="ECO:0000256" key="1">
    <source>
        <dbReference type="SAM" id="MobiDB-lite"/>
    </source>
</evidence>